<proteinExistence type="predicted"/>
<organism evidence="2">
    <name type="scientific">Sesamum radiatum</name>
    <name type="common">Black benniseed</name>
    <dbReference type="NCBI Taxonomy" id="300843"/>
    <lineage>
        <taxon>Eukaryota</taxon>
        <taxon>Viridiplantae</taxon>
        <taxon>Streptophyta</taxon>
        <taxon>Embryophyta</taxon>
        <taxon>Tracheophyta</taxon>
        <taxon>Spermatophyta</taxon>
        <taxon>Magnoliopsida</taxon>
        <taxon>eudicotyledons</taxon>
        <taxon>Gunneridae</taxon>
        <taxon>Pentapetalae</taxon>
        <taxon>asterids</taxon>
        <taxon>lamiids</taxon>
        <taxon>Lamiales</taxon>
        <taxon>Pedaliaceae</taxon>
        <taxon>Sesamum</taxon>
    </lineage>
</organism>
<dbReference type="InterPro" id="IPR040256">
    <property type="entry name" value="At4g02000-like"/>
</dbReference>
<dbReference type="Pfam" id="PF14111">
    <property type="entry name" value="DUF4283"/>
    <property type="match status" value="1"/>
</dbReference>
<dbReference type="PANTHER" id="PTHR31286">
    <property type="entry name" value="GLYCINE-RICH CELL WALL STRUCTURAL PROTEIN 1.8-LIKE"/>
    <property type="match status" value="1"/>
</dbReference>
<name>A0AAW2NBQ1_SESRA</name>
<feature type="domain" description="DUF4283" evidence="1">
    <location>
        <begin position="96"/>
        <end position="171"/>
    </location>
</feature>
<reference evidence="2" key="2">
    <citation type="journal article" date="2024" name="Plant">
        <title>Genomic evolution and insights into agronomic trait innovations of Sesamum species.</title>
        <authorList>
            <person name="Miao H."/>
            <person name="Wang L."/>
            <person name="Qu L."/>
            <person name="Liu H."/>
            <person name="Sun Y."/>
            <person name="Le M."/>
            <person name="Wang Q."/>
            <person name="Wei S."/>
            <person name="Zheng Y."/>
            <person name="Lin W."/>
            <person name="Duan Y."/>
            <person name="Cao H."/>
            <person name="Xiong S."/>
            <person name="Wang X."/>
            <person name="Wei L."/>
            <person name="Li C."/>
            <person name="Ma Q."/>
            <person name="Ju M."/>
            <person name="Zhao R."/>
            <person name="Li G."/>
            <person name="Mu C."/>
            <person name="Tian Q."/>
            <person name="Mei H."/>
            <person name="Zhang T."/>
            <person name="Gao T."/>
            <person name="Zhang H."/>
        </authorList>
    </citation>
    <scope>NUCLEOTIDE SEQUENCE</scope>
    <source>
        <strain evidence="2">G02</strain>
    </source>
</reference>
<dbReference type="InterPro" id="IPR025558">
    <property type="entry name" value="DUF4283"/>
</dbReference>
<dbReference type="AlphaFoldDB" id="A0AAW2NBQ1"/>
<protein>
    <recommendedName>
        <fullName evidence="1">DUF4283 domain-containing protein</fullName>
    </recommendedName>
</protein>
<sequence length="227" mass="25150">MAKSTDITKVGSLDFHGFIFELEVSLFVTKNDASTAIASGLLLPAKTEAVSAAKTSFAGLFSTNRKLTTENKLMKFTVEDGTLTLESNNLIDAPTKLGFCLVGYIASKFLGLKAIRALSQSWGASFQQHDSGWLIFRFACDEDKQRILAEGPYFIYGRSLLLKNMPNCFVFKEDDNNLTPVWAILPLFPLECWHLNALGKIGSRLYPHYDGFTNDEDGTCFICPHLG</sequence>
<accession>A0AAW2NBQ1</accession>
<dbReference type="PANTHER" id="PTHR31286:SF168">
    <property type="entry name" value="DUF4283 DOMAIN-CONTAINING PROTEIN"/>
    <property type="match status" value="1"/>
</dbReference>
<evidence type="ECO:0000313" key="2">
    <source>
        <dbReference type="EMBL" id="KAL0340373.1"/>
    </source>
</evidence>
<evidence type="ECO:0000259" key="1">
    <source>
        <dbReference type="Pfam" id="PF14111"/>
    </source>
</evidence>
<reference evidence="2" key="1">
    <citation type="submission" date="2020-06" db="EMBL/GenBank/DDBJ databases">
        <authorList>
            <person name="Li T."/>
            <person name="Hu X."/>
            <person name="Zhang T."/>
            <person name="Song X."/>
            <person name="Zhang H."/>
            <person name="Dai N."/>
            <person name="Sheng W."/>
            <person name="Hou X."/>
            <person name="Wei L."/>
        </authorList>
    </citation>
    <scope>NUCLEOTIDE SEQUENCE</scope>
    <source>
        <strain evidence="2">G02</strain>
        <tissue evidence="2">Leaf</tissue>
    </source>
</reference>
<dbReference type="EMBL" id="JACGWJ010000020">
    <property type="protein sequence ID" value="KAL0340373.1"/>
    <property type="molecule type" value="Genomic_DNA"/>
</dbReference>
<gene>
    <name evidence="2" type="ORF">Sradi_4554100</name>
</gene>
<comment type="caution">
    <text evidence="2">The sequence shown here is derived from an EMBL/GenBank/DDBJ whole genome shotgun (WGS) entry which is preliminary data.</text>
</comment>